<dbReference type="Pfam" id="PF00722">
    <property type="entry name" value="Glyco_hydro_16"/>
    <property type="match status" value="1"/>
</dbReference>
<dbReference type="SUPFAM" id="SSF49899">
    <property type="entry name" value="Concanavalin A-like lectins/glucanases"/>
    <property type="match status" value="1"/>
</dbReference>
<dbReference type="PROSITE" id="PS51762">
    <property type="entry name" value="GH16_2"/>
    <property type="match status" value="1"/>
</dbReference>
<evidence type="ECO:0000259" key="2">
    <source>
        <dbReference type="PROSITE" id="PS51762"/>
    </source>
</evidence>
<dbReference type="PROSITE" id="PS51257">
    <property type="entry name" value="PROKAR_LIPOPROTEIN"/>
    <property type="match status" value="1"/>
</dbReference>
<dbReference type="InterPro" id="IPR050546">
    <property type="entry name" value="Glycosyl_Hydrlase_16"/>
</dbReference>
<evidence type="ECO:0000313" key="4">
    <source>
        <dbReference type="Proteomes" id="UP000198521"/>
    </source>
</evidence>
<dbReference type="RefSeq" id="WP_091404039.1">
    <property type="nucleotide sequence ID" value="NZ_FOAB01000001.1"/>
</dbReference>
<dbReference type="AlphaFoldDB" id="A0A1H7FK58"/>
<organism evidence="3 4">
    <name type="scientific">Aquimarina amphilecti</name>
    <dbReference type="NCBI Taxonomy" id="1038014"/>
    <lineage>
        <taxon>Bacteria</taxon>
        <taxon>Pseudomonadati</taxon>
        <taxon>Bacteroidota</taxon>
        <taxon>Flavobacteriia</taxon>
        <taxon>Flavobacteriales</taxon>
        <taxon>Flavobacteriaceae</taxon>
        <taxon>Aquimarina</taxon>
    </lineage>
</organism>
<dbReference type="GO" id="GO:0005975">
    <property type="term" value="P:carbohydrate metabolic process"/>
    <property type="evidence" value="ECO:0007669"/>
    <property type="project" value="InterPro"/>
</dbReference>
<dbReference type="PANTHER" id="PTHR10963">
    <property type="entry name" value="GLYCOSYL HYDROLASE-RELATED"/>
    <property type="match status" value="1"/>
</dbReference>
<dbReference type="EMBL" id="FOAB01000001">
    <property type="protein sequence ID" value="SEK26379.1"/>
    <property type="molecule type" value="Genomic_DNA"/>
</dbReference>
<dbReference type="GO" id="GO:0004553">
    <property type="term" value="F:hydrolase activity, hydrolyzing O-glycosyl compounds"/>
    <property type="evidence" value="ECO:0007669"/>
    <property type="project" value="InterPro"/>
</dbReference>
<name>A0A1H7FK58_AQUAM</name>
<sequence>MKKLLTYFILLSFFCSCQESDPIIWEENFDEPQLNESYWNYQLGDGCPNLCGWGNNERQIYTKENAKLENGNLIITATKKGDIYGSSRITTKGKIEFQYGTIEVRAKLPTGHGLWPAIWMLGADIDDLGWPDCGEIDIMEYVGKEPHTIYTSLHTRESFGDTVNSKKTIDYAIEEGFHVYKSIWTKEKIDFYIDNKLVYTFSPEIKNDKTWPFDKPFYIIINLAIGGNFGGPEVDDTIFPKKFAIDYIKIRK</sequence>
<gene>
    <name evidence="3" type="ORF">SAMN04487910_0111</name>
</gene>
<dbReference type="InterPro" id="IPR013320">
    <property type="entry name" value="ConA-like_dom_sf"/>
</dbReference>
<keyword evidence="4" id="KW-1185">Reference proteome</keyword>
<accession>A0A1H7FK58</accession>
<dbReference type="Gene3D" id="2.60.120.200">
    <property type="match status" value="1"/>
</dbReference>
<dbReference type="CDD" id="cd08023">
    <property type="entry name" value="GH16_laminarinase_like"/>
    <property type="match status" value="1"/>
</dbReference>
<evidence type="ECO:0000256" key="1">
    <source>
        <dbReference type="ARBA" id="ARBA00006865"/>
    </source>
</evidence>
<protein>
    <submittedName>
        <fullName evidence="3">Beta-glucanase, GH16 family</fullName>
    </submittedName>
</protein>
<evidence type="ECO:0000313" key="3">
    <source>
        <dbReference type="EMBL" id="SEK26379.1"/>
    </source>
</evidence>
<reference evidence="3 4" key="1">
    <citation type="submission" date="2016-10" db="EMBL/GenBank/DDBJ databases">
        <authorList>
            <person name="de Groot N.N."/>
        </authorList>
    </citation>
    <scope>NUCLEOTIDE SEQUENCE [LARGE SCALE GENOMIC DNA]</scope>
    <source>
        <strain evidence="3 4">DSM 25232</strain>
    </source>
</reference>
<dbReference type="OrthoDB" id="9809583at2"/>
<comment type="similarity">
    <text evidence="1">Belongs to the glycosyl hydrolase 16 family.</text>
</comment>
<dbReference type="PANTHER" id="PTHR10963:SF55">
    <property type="entry name" value="GLYCOSIDE HYDROLASE FAMILY 16 PROTEIN"/>
    <property type="match status" value="1"/>
</dbReference>
<proteinExistence type="inferred from homology"/>
<dbReference type="InterPro" id="IPR000757">
    <property type="entry name" value="Beta-glucanase-like"/>
</dbReference>
<feature type="domain" description="GH16" evidence="2">
    <location>
        <begin position="23"/>
        <end position="252"/>
    </location>
</feature>
<dbReference type="STRING" id="1038014.SAMN04487910_0111"/>
<dbReference type="Proteomes" id="UP000198521">
    <property type="component" value="Unassembled WGS sequence"/>
</dbReference>